<accession>A0A7S4ABD1</accession>
<gene>
    <name evidence="1" type="ORF">PAUS00366_LOCUS2748</name>
</gene>
<dbReference type="EMBL" id="HBIX01003562">
    <property type="protein sequence ID" value="CAE0710028.1"/>
    <property type="molecule type" value="Transcribed_RNA"/>
</dbReference>
<dbReference type="AlphaFoldDB" id="A0A7S4ABD1"/>
<proteinExistence type="predicted"/>
<name>A0A7S4ABD1_9STRA</name>
<reference evidence="1" key="1">
    <citation type="submission" date="2021-01" db="EMBL/GenBank/DDBJ databases">
        <authorList>
            <person name="Corre E."/>
            <person name="Pelletier E."/>
            <person name="Niang G."/>
            <person name="Scheremetjew M."/>
            <person name="Finn R."/>
            <person name="Kale V."/>
            <person name="Holt S."/>
            <person name="Cochrane G."/>
            <person name="Meng A."/>
            <person name="Brown T."/>
            <person name="Cohen L."/>
        </authorList>
    </citation>
    <scope>NUCLEOTIDE SEQUENCE</scope>
    <source>
        <strain evidence="1">10249 10 AB</strain>
    </source>
</reference>
<sequence length="217" mass="24086">MVSTASKASTSIPIVTYHAADSNISEDTKAVELSLEKMEVIFNSSHSDASDFFQSWDLDANDMDLASEPGMVTDEDDVFMQLEEGESLLPPIVFITNGISNQVVSDTFPSLLKRRGDSAMPLTLLSSDQRIRDINGIHCSPNVISLMHNPQTQFQAVAHTLRESMLKSRCSRRNLCDILHGMNYQRTSNFVALLYSVEFSTHHVNSFCRGATTATVY</sequence>
<organism evidence="1">
    <name type="scientific">Pseudo-nitzschia australis</name>
    <dbReference type="NCBI Taxonomy" id="44445"/>
    <lineage>
        <taxon>Eukaryota</taxon>
        <taxon>Sar</taxon>
        <taxon>Stramenopiles</taxon>
        <taxon>Ochrophyta</taxon>
        <taxon>Bacillariophyta</taxon>
        <taxon>Bacillariophyceae</taxon>
        <taxon>Bacillariophycidae</taxon>
        <taxon>Bacillariales</taxon>
        <taxon>Bacillariaceae</taxon>
        <taxon>Pseudo-nitzschia</taxon>
    </lineage>
</organism>
<protein>
    <submittedName>
        <fullName evidence="1">Uncharacterized protein</fullName>
    </submittedName>
</protein>
<evidence type="ECO:0000313" key="1">
    <source>
        <dbReference type="EMBL" id="CAE0710028.1"/>
    </source>
</evidence>